<evidence type="ECO:0000313" key="1">
    <source>
        <dbReference type="Proteomes" id="UP000095286"/>
    </source>
</evidence>
<sequence length="555" mass="64925">MISVISESDCNEPIFMEHLIFLQHQINFVKSQEYLEAKSVEDVKIVIENLKITAVLKIREWILLKISSMRKPLSNYQIIQNALLKNKFFYEFLMANDKRIAKAIKDEYIDTISKMFFSYFKTYTSRLFKIQTECATKDDLLAHEDMKPSLMSSVLSLGKGPIVKNKASVFSLAGRHSLLTMDLIAPILVPHVAQQMNESVEFEKVFRSVQFSLVDHASYEFLFSTDFFLITGESLIDHFSQVMGKSIGFFSQFFTDKVQSNFDAISLYICICLCRKLKQLLIEREINSFDGYWQSLENVFWNRFEGVMCRHNESLRNYDFKSQTNVKKLINDNTKPHHVIRKYAEMTSALLYCSKLVDNGTDPRLQTALSKQQHELQMFINIFSTHLTSKDKLFFAINNYDMITSVLTEAQCSDARERDSFENLRQEQVELYVEAVVKQYFNELVEFIKEVEPLLSLNDSEALLKHKSSLNSTVGNFNSTWLKNIESINKEILDKFSNFKNGTNILQITFSHFIQYYNKLTKIYNHKVFDFERTKNDLLNIHQIMIELKKFKPMF</sequence>
<evidence type="ECO:0000313" key="2">
    <source>
        <dbReference type="WBParaSite" id="RSKR_0000435500.1"/>
    </source>
</evidence>
<dbReference type="WBParaSite" id="RSKR_0000435500.1">
    <property type="protein sequence ID" value="RSKR_0000435500.1"/>
    <property type="gene ID" value="RSKR_0000435500"/>
</dbReference>
<accession>A0AC35TUH8</accession>
<organism evidence="1 2">
    <name type="scientific">Rhabditophanes sp. KR3021</name>
    <dbReference type="NCBI Taxonomy" id="114890"/>
    <lineage>
        <taxon>Eukaryota</taxon>
        <taxon>Metazoa</taxon>
        <taxon>Ecdysozoa</taxon>
        <taxon>Nematoda</taxon>
        <taxon>Chromadorea</taxon>
        <taxon>Rhabditida</taxon>
        <taxon>Tylenchina</taxon>
        <taxon>Panagrolaimomorpha</taxon>
        <taxon>Strongyloidoidea</taxon>
        <taxon>Alloionematidae</taxon>
        <taxon>Rhabditophanes</taxon>
    </lineage>
</organism>
<reference evidence="2" key="1">
    <citation type="submission" date="2016-11" db="UniProtKB">
        <authorList>
            <consortium name="WormBaseParasite"/>
        </authorList>
    </citation>
    <scope>IDENTIFICATION</scope>
    <source>
        <strain evidence="2">KR3021</strain>
    </source>
</reference>
<dbReference type="Proteomes" id="UP000095286">
    <property type="component" value="Unplaced"/>
</dbReference>
<proteinExistence type="predicted"/>
<name>A0AC35TUH8_9BILA</name>
<protein>
    <submittedName>
        <fullName evidence="2">Vacuolar protein sorting-associated protein 52 homolog</fullName>
    </submittedName>
</protein>